<keyword evidence="2" id="KW-0597">Phosphoprotein</keyword>
<proteinExistence type="predicted"/>
<dbReference type="Gene3D" id="3.30.60.20">
    <property type="match status" value="1"/>
</dbReference>
<evidence type="ECO:0000259" key="10">
    <source>
        <dbReference type="PROSITE" id="PS50219"/>
    </source>
</evidence>
<dbReference type="Pfam" id="PF00780">
    <property type="entry name" value="CNH"/>
    <property type="match status" value="1"/>
</dbReference>
<dbReference type="GO" id="GO:0005737">
    <property type="term" value="C:cytoplasm"/>
    <property type="evidence" value="ECO:0007669"/>
    <property type="project" value="TreeGrafter"/>
</dbReference>
<dbReference type="SMART" id="SM00109">
    <property type="entry name" value="C1"/>
    <property type="match status" value="1"/>
</dbReference>
<evidence type="ECO:0000256" key="6">
    <source>
        <dbReference type="ARBA" id="ARBA00047899"/>
    </source>
</evidence>
<sequence length="581" mass="65337">MTQELEYLKHAASLTGPGSVGVPGGTLGDKNWRDRRSQKLEKMELLNLQSSLNSEIQAKTQISEELSKTRSELIAAQKEICDFRLKMETVSLDMRRKDSQLKEMQTRLDSGDGFLERPASQISYLDHFLKESRHTGSVESEDGDIEDNRVPSIASSRSNLSEINIDQMNNMLRHSSKHHQFITRTFTSPTKCNHCTSLMVGLTRQGVVCDICGFACHLSCCDKVPPSCPVPPDQTKRPLGIDPTRGIGTAYEGYVKVPKTGGVKKGWVRQFVVVCDFKLFLYDISPDRNALPAVYVSLVLDMRDEDFAVSGVRESDVIHATKKDIPCIFRITTSLMDPPGTKNHTLMLADSDTEKTKWVVALSELHRILKRNNLPNHTIFRARELLDNSISFTKAAMSGAIIDPDRLVIGAEEGLFCLDLDQNEIARVGDTKKIYQMDYIPEEQLLVVLAGKQRYVRLVPVRALDGDDVEWVKIPETKGCLSFTTGPLTHTRTKHCLALAVKRQNSSQIILYEITRTKTRHVRLHEVILPTLAQCIHIFSEGRLCVGYQSGFSIYKFSQDNRPIPLIHQDNPLVSLLIYSP</sequence>
<organism evidence="11">
    <name type="scientific">Cacopsylla melanoneura</name>
    <dbReference type="NCBI Taxonomy" id="428564"/>
    <lineage>
        <taxon>Eukaryota</taxon>
        <taxon>Metazoa</taxon>
        <taxon>Ecdysozoa</taxon>
        <taxon>Arthropoda</taxon>
        <taxon>Hexapoda</taxon>
        <taxon>Insecta</taxon>
        <taxon>Pterygota</taxon>
        <taxon>Neoptera</taxon>
        <taxon>Paraneoptera</taxon>
        <taxon>Hemiptera</taxon>
        <taxon>Sternorrhyncha</taxon>
        <taxon>Psylloidea</taxon>
        <taxon>Psyllidae</taxon>
        <taxon>Psyllinae</taxon>
        <taxon>Cacopsylla</taxon>
    </lineage>
</organism>
<dbReference type="SMART" id="SM00233">
    <property type="entry name" value="PH"/>
    <property type="match status" value="1"/>
</dbReference>
<protein>
    <submittedName>
        <fullName evidence="11">Serine/threonine-protein kinase Genghis Khan</fullName>
    </submittedName>
</protein>
<dbReference type="InterPro" id="IPR050839">
    <property type="entry name" value="Rho-assoc_Ser/Thr_Kinase"/>
</dbReference>
<dbReference type="Gene3D" id="2.30.29.30">
    <property type="entry name" value="Pleckstrin-homology domain (PH domain)/Phosphotyrosine-binding domain (PTB)"/>
    <property type="match status" value="1"/>
</dbReference>
<dbReference type="EMBL" id="HBUF01339867">
    <property type="protein sequence ID" value="CAG6701372.1"/>
    <property type="molecule type" value="Transcribed_RNA"/>
</dbReference>
<dbReference type="PROSITE" id="PS50003">
    <property type="entry name" value="PH_DOMAIN"/>
    <property type="match status" value="1"/>
</dbReference>
<comment type="cofactor">
    <cofactor evidence="1">
        <name>Mg(2+)</name>
        <dbReference type="ChEBI" id="CHEBI:18420"/>
    </cofactor>
</comment>
<evidence type="ECO:0000256" key="7">
    <source>
        <dbReference type="ARBA" id="ARBA00048679"/>
    </source>
</evidence>
<dbReference type="AlphaFoldDB" id="A0A8D8U8D3"/>
<dbReference type="InterPro" id="IPR020454">
    <property type="entry name" value="DAG/PE-bd"/>
</dbReference>
<dbReference type="PROSITE" id="PS50219">
    <property type="entry name" value="CNH"/>
    <property type="match status" value="1"/>
</dbReference>
<dbReference type="PANTHER" id="PTHR22988:SF66">
    <property type="entry name" value="SERINE_THREONINE-PROTEIN KINASE GENGHIS KHAN"/>
    <property type="match status" value="1"/>
</dbReference>
<dbReference type="EMBL" id="HBUF01339872">
    <property type="protein sequence ID" value="CAG6701392.1"/>
    <property type="molecule type" value="Transcribed_RNA"/>
</dbReference>
<dbReference type="EMBL" id="HBUF01339871">
    <property type="protein sequence ID" value="CAG6701387.1"/>
    <property type="molecule type" value="Transcribed_RNA"/>
</dbReference>
<dbReference type="PRINTS" id="PR00008">
    <property type="entry name" value="DAGPEDOMAIN"/>
</dbReference>
<feature type="domain" description="Phorbol-ester/DAG-type" evidence="9">
    <location>
        <begin position="178"/>
        <end position="228"/>
    </location>
</feature>
<name>A0A8D8U8D3_9HEMI</name>
<dbReference type="FunFam" id="2.30.29.30:FF:000032">
    <property type="entry name" value="Non-specific serine/threonine protein kinase"/>
    <property type="match status" value="1"/>
</dbReference>
<dbReference type="PROSITE" id="PS50081">
    <property type="entry name" value="ZF_DAG_PE_2"/>
    <property type="match status" value="1"/>
</dbReference>
<comment type="catalytic activity">
    <reaction evidence="7">
        <text>L-seryl-[protein] + ATP = O-phospho-L-seryl-[protein] + ADP + H(+)</text>
        <dbReference type="Rhea" id="RHEA:17989"/>
        <dbReference type="Rhea" id="RHEA-COMP:9863"/>
        <dbReference type="Rhea" id="RHEA-COMP:11604"/>
        <dbReference type="ChEBI" id="CHEBI:15378"/>
        <dbReference type="ChEBI" id="CHEBI:29999"/>
        <dbReference type="ChEBI" id="CHEBI:30616"/>
        <dbReference type="ChEBI" id="CHEBI:83421"/>
        <dbReference type="ChEBI" id="CHEBI:456216"/>
        <dbReference type="EC" id="2.7.11.1"/>
    </reaction>
</comment>
<evidence type="ECO:0000256" key="5">
    <source>
        <dbReference type="ARBA" id="ARBA00022842"/>
    </source>
</evidence>
<dbReference type="SUPFAM" id="SSF50729">
    <property type="entry name" value="PH domain-like"/>
    <property type="match status" value="1"/>
</dbReference>
<dbReference type="SUPFAM" id="SSF57889">
    <property type="entry name" value="Cysteine-rich domain"/>
    <property type="match status" value="1"/>
</dbReference>
<dbReference type="GO" id="GO:0004674">
    <property type="term" value="F:protein serine/threonine kinase activity"/>
    <property type="evidence" value="ECO:0007669"/>
    <property type="project" value="UniProtKB-EC"/>
</dbReference>
<keyword evidence="11" id="KW-0418">Kinase</keyword>
<dbReference type="Pfam" id="PF00130">
    <property type="entry name" value="C1_1"/>
    <property type="match status" value="1"/>
</dbReference>
<keyword evidence="4" id="KW-0862">Zinc</keyword>
<evidence type="ECO:0000259" key="9">
    <source>
        <dbReference type="PROSITE" id="PS50081"/>
    </source>
</evidence>
<dbReference type="GO" id="GO:0005856">
    <property type="term" value="C:cytoskeleton"/>
    <property type="evidence" value="ECO:0007669"/>
    <property type="project" value="TreeGrafter"/>
</dbReference>
<dbReference type="PANTHER" id="PTHR22988">
    <property type="entry name" value="MYOTONIC DYSTROPHY S/T KINASE-RELATED"/>
    <property type="match status" value="1"/>
</dbReference>
<evidence type="ECO:0000256" key="4">
    <source>
        <dbReference type="ARBA" id="ARBA00022833"/>
    </source>
</evidence>
<evidence type="ECO:0000256" key="2">
    <source>
        <dbReference type="ARBA" id="ARBA00022553"/>
    </source>
</evidence>
<evidence type="ECO:0000256" key="3">
    <source>
        <dbReference type="ARBA" id="ARBA00022723"/>
    </source>
</evidence>
<comment type="catalytic activity">
    <reaction evidence="6">
        <text>L-threonyl-[protein] + ATP = O-phospho-L-threonyl-[protein] + ADP + H(+)</text>
        <dbReference type="Rhea" id="RHEA:46608"/>
        <dbReference type="Rhea" id="RHEA-COMP:11060"/>
        <dbReference type="Rhea" id="RHEA-COMP:11605"/>
        <dbReference type="ChEBI" id="CHEBI:15378"/>
        <dbReference type="ChEBI" id="CHEBI:30013"/>
        <dbReference type="ChEBI" id="CHEBI:30616"/>
        <dbReference type="ChEBI" id="CHEBI:61977"/>
        <dbReference type="ChEBI" id="CHEBI:456216"/>
        <dbReference type="EC" id="2.7.11.1"/>
    </reaction>
</comment>
<dbReference type="CDD" id="cd20809">
    <property type="entry name" value="C1_MRCK"/>
    <property type="match status" value="1"/>
</dbReference>
<keyword evidence="11" id="KW-0808">Transferase</keyword>
<dbReference type="GO" id="GO:0031032">
    <property type="term" value="P:actomyosin structure organization"/>
    <property type="evidence" value="ECO:0007669"/>
    <property type="project" value="TreeGrafter"/>
</dbReference>
<feature type="domain" description="CNH" evidence="10">
    <location>
        <begin position="393"/>
        <end position="581"/>
    </location>
</feature>
<dbReference type="EMBL" id="HBUF01339869">
    <property type="protein sequence ID" value="CAG6701379.1"/>
    <property type="molecule type" value="Transcribed_RNA"/>
</dbReference>
<dbReference type="FunFam" id="3.30.60.20:FF:000005">
    <property type="entry name" value="Non-specific serine/threonine protein kinase"/>
    <property type="match status" value="1"/>
</dbReference>
<evidence type="ECO:0000256" key="1">
    <source>
        <dbReference type="ARBA" id="ARBA00001946"/>
    </source>
</evidence>
<dbReference type="Pfam" id="PF25346">
    <property type="entry name" value="PH_MRCK"/>
    <property type="match status" value="1"/>
</dbReference>
<evidence type="ECO:0000259" key="8">
    <source>
        <dbReference type="PROSITE" id="PS50003"/>
    </source>
</evidence>
<feature type="domain" description="PH" evidence="8">
    <location>
        <begin position="248"/>
        <end position="367"/>
    </location>
</feature>
<keyword evidence="3" id="KW-0479">Metal-binding</keyword>
<dbReference type="InterPro" id="IPR046349">
    <property type="entry name" value="C1-like_sf"/>
</dbReference>
<dbReference type="PROSITE" id="PS00479">
    <property type="entry name" value="ZF_DAG_PE_1"/>
    <property type="match status" value="1"/>
</dbReference>
<reference evidence="11" key="1">
    <citation type="submission" date="2021-05" db="EMBL/GenBank/DDBJ databases">
        <authorList>
            <person name="Alioto T."/>
            <person name="Alioto T."/>
            <person name="Gomez Garrido J."/>
        </authorList>
    </citation>
    <scope>NUCLEOTIDE SEQUENCE</scope>
</reference>
<evidence type="ECO:0000313" key="11">
    <source>
        <dbReference type="EMBL" id="CAG6701379.1"/>
    </source>
</evidence>
<dbReference type="GO" id="GO:0046872">
    <property type="term" value="F:metal ion binding"/>
    <property type="evidence" value="ECO:0007669"/>
    <property type="project" value="UniProtKB-KW"/>
</dbReference>
<dbReference type="InterPro" id="IPR057529">
    <property type="entry name" value="MRCK/ROCK_PH"/>
</dbReference>
<dbReference type="InterPro" id="IPR001849">
    <property type="entry name" value="PH_domain"/>
</dbReference>
<accession>A0A8D8U8D3</accession>
<dbReference type="CDD" id="cd01243">
    <property type="entry name" value="PH_MRCK"/>
    <property type="match status" value="1"/>
</dbReference>
<dbReference type="InterPro" id="IPR011993">
    <property type="entry name" value="PH-like_dom_sf"/>
</dbReference>
<dbReference type="InterPro" id="IPR002219">
    <property type="entry name" value="PKC_DAG/PE"/>
</dbReference>
<dbReference type="InterPro" id="IPR001180">
    <property type="entry name" value="CNH_dom"/>
</dbReference>
<keyword evidence="5" id="KW-0460">Magnesium</keyword>